<comment type="caution">
    <text evidence="8">Lacks conserved residue(s) required for the propagation of feature annotation.</text>
</comment>
<comment type="subunit">
    <text evidence="3 8">Homodimer and heterodimers.</text>
</comment>
<dbReference type="GO" id="GO:0005886">
    <property type="term" value="C:plasma membrane"/>
    <property type="evidence" value="ECO:0007669"/>
    <property type="project" value="UniProtKB-SubCell"/>
</dbReference>
<dbReference type="InterPro" id="IPR045009">
    <property type="entry name" value="CASPL-5"/>
</dbReference>
<proteinExistence type="inferred from homology"/>
<keyword evidence="7 8" id="KW-0472">Membrane</keyword>
<dbReference type="PANTHER" id="PTHR32021">
    <property type="entry name" value="CASP-LIKE PROTEIN 5B3"/>
    <property type="match status" value="1"/>
</dbReference>
<evidence type="ECO:0000313" key="11">
    <source>
        <dbReference type="Proteomes" id="UP001454036"/>
    </source>
</evidence>
<keyword evidence="6 8" id="KW-1133">Transmembrane helix</keyword>
<accession>A0AAV3Q4A1</accession>
<evidence type="ECO:0000256" key="5">
    <source>
        <dbReference type="ARBA" id="ARBA00022692"/>
    </source>
</evidence>
<evidence type="ECO:0000256" key="7">
    <source>
        <dbReference type="ARBA" id="ARBA00023136"/>
    </source>
</evidence>
<feature type="transmembrane region" description="Helical" evidence="8">
    <location>
        <begin position="129"/>
        <end position="150"/>
    </location>
</feature>
<reference evidence="10 11" key="1">
    <citation type="submission" date="2024-01" db="EMBL/GenBank/DDBJ databases">
        <title>The complete chloroplast genome sequence of Lithospermum erythrorhizon: insights into the phylogenetic relationship among Boraginaceae species and the maternal lineages of purple gromwells.</title>
        <authorList>
            <person name="Okada T."/>
            <person name="Watanabe K."/>
        </authorList>
    </citation>
    <scope>NUCLEOTIDE SEQUENCE [LARGE SCALE GENOMIC DNA]</scope>
</reference>
<evidence type="ECO:0000313" key="10">
    <source>
        <dbReference type="EMBL" id="GAA0158914.1"/>
    </source>
</evidence>
<sequence>MKNIAGAPGTVTGLILRVIQCCFAAGSIVAMSTSRHFYYVTAFCYLIASMSLQVIWSSTLASLDAYSIAQKKIIHNHFVVSFFVVGDWVIATLSLAAAASSAGITVLYFSDLGDCGLNADCAKFELAVALAFMSWITIAISSLIMFWILAAN</sequence>
<dbReference type="EMBL" id="BAABME010003469">
    <property type="protein sequence ID" value="GAA0158914.1"/>
    <property type="molecule type" value="Genomic_DNA"/>
</dbReference>
<evidence type="ECO:0000256" key="2">
    <source>
        <dbReference type="ARBA" id="ARBA00007651"/>
    </source>
</evidence>
<feature type="transmembrane region" description="Helical" evidence="8">
    <location>
        <begin position="78"/>
        <end position="109"/>
    </location>
</feature>
<comment type="subcellular location">
    <subcellularLocation>
        <location evidence="1 8">Cell membrane</location>
        <topology evidence="1 8">Multi-pass membrane protein</topology>
    </subcellularLocation>
</comment>
<protein>
    <recommendedName>
        <fullName evidence="8">CASP-like protein</fullName>
    </recommendedName>
</protein>
<dbReference type="InterPro" id="IPR006702">
    <property type="entry name" value="CASP_dom"/>
</dbReference>
<dbReference type="AlphaFoldDB" id="A0AAV3Q4A1"/>
<evidence type="ECO:0000256" key="1">
    <source>
        <dbReference type="ARBA" id="ARBA00004651"/>
    </source>
</evidence>
<feature type="domain" description="Casparian strip membrane protein" evidence="9">
    <location>
        <begin position="8"/>
        <end position="136"/>
    </location>
</feature>
<dbReference type="Proteomes" id="UP001454036">
    <property type="component" value="Unassembled WGS sequence"/>
</dbReference>
<comment type="caution">
    <text evidence="10">The sequence shown here is derived from an EMBL/GenBank/DDBJ whole genome shotgun (WGS) entry which is preliminary data.</text>
</comment>
<dbReference type="PANTHER" id="PTHR32021:SF5">
    <property type="entry name" value="CASP-LIKE PROTEIN 5B3"/>
    <property type="match status" value="1"/>
</dbReference>
<evidence type="ECO:0000259" key="9">
    <source>
        <dbReference type="Pfam" id="PF04535"/>
    </source>
</evidence>
<evidence type="ECO:0000256" key="3">
    <source>
        <dbReference type="ARBA" id="ARBA00011489"/>
    </source>
</evidence>
<keyword evidence="5 8" id="KW-0812">Transmembrane</keyword>
<evidence type="ECO:0000256" key="8">
    <source>
        <dbReference type="RuleBase" id="RU361233"/>
    </source>
</evidence>
<evidence type="ECO:0000256" key="4">
    <source>
        <dbReference type="ARBA" id="ARBA00022475"/>
    </source>
</evidence>
<feature type="transmembrane region" description="Helical" evidence="8">
    <location>
        <begin position="40"/>
        <end position="66"/>
    </location>
</feature>
<keyword evidence="11" id="KW-1185">Reference proteome</keyword>
<keyword evidence="4 8" id="KW-1003">Cell membrane</keyword>
<gene>
    <name evidence="10" type="ORF">LIER_15822</name>
</gene>
<name>A0AAV3Q4A1_LITER</name>
<comment type="similarity">
    <text evidence="2 8">Belongs to the Casparian strip membrane proteins (CASP) family.</text>
</comment>
<evidence type="ECO:0000256" key="6">
    <source>
        <dbReference type="ARBA" id="ARBA00022989"/>
    </source>
</evidence>
<organism evidence="10 11">
    <name type="scientific">Lithospermum erythrorhizon</name>
    <name type="common">Purple gromwell</name>
    <name type="synonym">Lithospermum officinale var. erythrorhizon</name>
    <dbReference type="NCBI Taxonomy" id="34254"/>
    <lineage>
        <taxon>Eukaryota</taxon>
        <taxon>Viridiplantae</taxon>
        <taxon>Streptophyta</taxon>
        <taxon>Embryophyta</taxon>
        <taxon>Tracheophyta</taxon>
        <taxon>Spermatophyta</taxon>
        <taxon>Magnoliopsida</taxon>
        <taxon>eudicotyledons</taxon>
        <taxon>Gunneridae</taxon>
        <taxon>Pentapetalae</taxon>
        <taxon>asterids</taxon>
        <taxon>lamiids</taxon>
        <taxon>Boraginales</taxon>
        <taxon>Boraginaceae</taxon>
        <taxon>Boraginoideae</taxon>
        <taxon>Lithospermeae</taxon>
        <taxon>Lithospermum</taxon>
    </lineage>
</organism>
<dbReference type="Pfam" id="PF04535">
    <property type="entry name" value="CASP_dom"/>
    <property type="match status" value="1"/>
</dbReference>